<reference evidence="3 4" key="1">
    <citation type="submission" date="2019-02" db="EMBL/GenBank/DDBJ databases">
        <title>Prokaryotic population dynamics and viral predation in marine succession experiment using metagenomics: the confinement effect.</title>
        <authorList>
            <person name="Haro-Moreno J.M."/>
            <person name="Rodriguez-Valera F."/>
            <person name="Lopez-Perez M."/>
        </authorList>
    </citation>
    <scope>NUCLEOTIDE SEQUENCE [LARGE SCALE GENOMIC DNA]</scope>
    <source>
        <strain evidence="3">MED-G169</strain>
    </source>
</reference>
<protein>
    <submittedName>
        <fullName evidence="3">YggT family protein</fullName>
    </submittedName>
</protein>
<name>A0A520LPI2_9GAMM</name>
<keyword evidence="2" id="KW-0472">Membrane</keyword>
<evidence type="ECO:0000313" key="3">
    <source>
        <dbReference type="EMBL" id="RZO08887.1"/>
    </source>
</evidence>
<comment type="caution">
    <text evidence="3">The sequence shown here is derived from an EMBL/GenBank/DDBJ whole genome shotgun (WGS) entry which is preliminary data.</text>
</comment>
<gene>
    <name evidence="3" type="ORF">EVB02_00100</name>
</gene>
<comment type="similarity">
    <text evidence="1">Belongs to the YggT family.</text>
</comment>
<organism evidence="3 4">
    <name type="scientific">SAR92 clade bacterium</name>
    <dbReference type="NCBI Taxonomy" id="2315479"/>
    <lineage>
        <taxon>Bacteria</taxon>
        <taxon>Pseudomonadati</taxon>
        <taxon>Pseudomonadota</taxon>
        <taxon>Gammaproteobacteria</taxon>
        <taxon>Cellvibrionales</taxon>
        <taxon>Porticoccaceae</taxon>
        <taxon>SAR92 clade</taxon>
    </lineage>
</organism>
<keyword evidence="2" id="KW-1133">Transmembrane helix</keyword>
<evidence type="ECO:0000313" key="4">
    <source>
        <dbReference type="Proteomes" id="UP000318148"/>
    </source>
</evidence>
<accession>A0A520LPI2</accession>
<keyword evidence="2" id="KW-0812">Transmembrane</keyword>
<feature type="transmembrane region" description="Helical" evidence="2">
    <location>
        <begin position="149"/>
        <end position="170"/>
    </location>
</feature>
<evidence type="ECO:0000256" key="1">
    <source>
        <dbReference type="ARBA" id="ARBA00010894"/>
    </source>
</evidence>
<evidence type="ECO:0000256" key="2">
    <source>
        <dbReference type="SAM" id="Phobius"/>
    </source>
</evidence>
<feature type="transmembrane region" description="Helical" evidence="2">
    <location>
        <begin position="94"/>
        <end position="124"/>
    </location>
</feature>
<proteinExistence type="inferred from homology"/>
<dbReference type="AlphaFoldDB" id="A0A520LPI2"/>
<dbReference type="Proteomes" id="UP000318148">
    <property type="component" value="Unassembled WGS sequence"/>
</dbReference>
<feature type="transmembrane region" description="Helical" evidence="2">
    <location>
        <begin position="62"/>
        <end position="82"/>
    </location>
</feature>
<dbReference type="PANTHER" id="PTHR33219:SF14">
    <property type="entry name" value="PROTEIN COFACTOR ASSEMBLY OF COMPLEX C SUBUNIT B CCB3, CHLOROPLASTIC-RELATED"/>
    <property type="match status" value="1"/>
</dbReference>
<dbReference type="EMBL" id="SHBO01000001">
    <property type="protein sequence ID" value="RZO08887.1"/>
    <property type="molecule type" value="Genomic_DNA"/>
</dbReference>
<dbReference type="PANTHER" id="PTHR33219">
    <property type="entry name" value="YLMG HOMOLOG PROTEIN 2, CHLOROPLASTIC"/>
    <property type="match status" value="1"/>
</dbReference>
<dbReference type="InterPro" id="IPR003425">
    <property type="entry name" value="CCB3/YggT"/>
</dbReference>
<feature type="transmembrane region" description="Helical" evidence="2">
    <location>
        <begin position="7"/>
        <end position="26"/>
    </location>
</feature>
<dbReference type="Pfam" id="PF02325">
    <property type="entry name" value="CCB3_YggT"/>
    <property type="match status" value="2"/>
</dbReference>
<dbReference type="GO" id="GO:0016020">
    <property type="term" value="C:membrane"/>
    <property type="evidence" value="ECO:0007669"/>
    <property type="project" value="InterPro"/>
</dbReference>
<sequence>MENGAINILRLLLDFYATVLLVRFLLQIVQADFFNPISQIILKITAPLVEPLNKIFPTIKNFNFAALASAILVKWSFFLILIPFGNVMPSQLGLFLLVAAISIVEPLIQIYLYGILIIALSSWIGGSNHPIVRLTSQIIDPYMKPFRNIIPPIGMIDISPMVAILVLIFAENQFQRFVNNMMF</sequence>